<sequence length="140" mass="15421">MPSLLAHMDHDMKLIQTGVSQKLGGILFGVLSFIVALACAFRQNPRFAAIILAQPLALLLLVGAMGSRLSVARQARYVEYRRADTLAHEVLSATRNVLAYSSQARYSRKYNDNLLRPASCDFGERLLFGIIVAGSFTILH</sequence>
<dbReference type="Gene3D" id="1.20.1560.10">
    <property type="entry name" value="ABC transporter type 1, transmembrane domain"/>
    <property type="match status" value="1"/>
</dbReference>
<accession>A0AAD4CAX7</accession>
<evidence type="ECO:0000313" key="8">
    <source>
        <dbReference type="Proteomes" id="UP001194746"/>
    </source>
</evidence>
<protein>
    <submittedName>
        <fullName evidence="7">GTPase-activating protein</fullName>
    </submittedName>
</protein>
<dbReference type="InterPro" id="IPR039421">
    <property type="entry name" value="Type_1_exporter"/>
</dbReference>
<keyword evidence="8" id="KW-1185">Reference proteome</keyword>
<dbReference type="Proteomes" id="UP001194746">
    <property type="component" value="Unassembled WGS sequence"/>
</dbReference>
<keyword evidence="4 5" id="KW-0472">Membrane</keyword>
<comment type="subcellular location">
    <subcellularLocation>
        <location evidence="1">Membrane</location>
        <topology evidence="1">Multi-pass membrane protein</topology>
    </subcellularLocation>
</comment>
<dbReference type="PANTHER" id="PTHR24221:SF503">
    <property type="entry name" value="MITOCHONDRIAL POTASSIUM CHANNEL ATP-BINDING SUBUNIT"/>
    <property type="match status" value="1"/>
</dbReference>
<dbReference type="EMBL" id="VCAU01000186">
    <property type="protein sequence ID" value="KAF9883096.1"/>
    <property type="molecule type" value="Genomic_DNA"/>
</dbReference>
<proteinExistence type="predicted"/>
<evidence type="ECO:0000256" key="5">
    <source>
        <dbReference type="SAM" id="Phobius"/>
    </source>
</evidence>
<evidence type="ECO:0000256" key="3">
    <source>
        <dbReference type="ARBA" id="ARBA00022989"/>
    </source>
</evidence>
<feature type="transmembrane region" description="Helical" evidence="5">
    <location>
        <begin position="23"/>
        <end position="41"/>
    </location>
</feature>
<gene>
    <name evidence="7" type="primary">MDR1_3</name>
    <name evidence="7" type="ORF">FE257_004104</name>
</gene>
<dbReference type="InterPro" id="IPR036640">
    <property type="entry name" value="ABC1_TM_sf"/>
</dbReference>
<reference evidence="7" key="2">
    <citation type="submission" date="2020-02" db="EMBL/GenBank/DDBJ databases">
        <authorList>
            <person name="Gilchrist C.L.M."/>
            <person name="Chooi Y.-H."/>
        </authorList>
    </citation>
    <scope>NUCLEOTIDE SEQUENCE</scope>
    <source>
        <strain evidence="7">MST-FP2251</strain>
    </source>
</reference>
<dbReference type="GO" id="GO:0005524">
    <property type="term" value="F:ATP binding"/>
    <property type="evidence" value="ECO:0007669"/>
    <property type="project" value="InterPro"/>
</dbReference>
<comment type="caution">
    <text evidence="7">The sequence shown here is derived from an EMBL/GenBank/DDBJ whole genome shotgun (WGS) entry which is preliminary data.</text>
</comment>
<dbReference type="AlphaFoldDB" id="A0AAD4CAX7"/>
<organism evidence="7 8">
    <name type="scientific">Aspergillus nanangensis</name>
    <dbReference type="NCBI Taxonomy" id="2582783"/>
    <lineage>
        <taxon>Eukaryota</taxon>
        <taxon>Fungi</taxon>
        <taxon>Dikarya</taxon>
        <taxon>Ascomycota</taxon>
        <taxon>Pezizomycotina</taxon>
        <taxon>Eurotiomycetes</taxon>
        <taxon>Eurotiomycetidae</taxon>
        <taxon>Eurotiales</taxon>
        <taxon>Aspergillaceae</taxon>
        <taxon>Aspergillus</taxon>
        <taxon>Aspergillus subgen. Circumdati</taxon>
    </lineage>
</organism>
<feature type="transmembrane region" description="Helical" evidence="5">
    <location>
        <begin position="47"/>
        <end position="66"/>
    </location>
</feature>
<dbReference type="PROSITE" id="PS50929">
    <property type="entry name" value="ABC_TM1F"/>
    <property type="match status" value="1"/>
</dbReference>
<evidence type="ECO:0000313" key="7">
    <source>
        <dbReference type="EMBL" id="KAF9883096.1"/>
    </source>
</evidence>
<feature type="domain" description="ABC transmembrane type-1" evidence="6">
    <location>
        <begin position="1"/>
        <end position="140"/>
    </location>
</feature>
<dbReference type="GO" id="GO:0140359">
    <property type="term" value="F:ABC-type transporter activity"/>
    <property type="evidence" value="ECO:0007669"/>
    <property type="project" value="InterPro"/>
</dbReference>
<dbReference type="SUPFAM" id="SSF90123">
    <property type="entry name" value="ABC transporter transmembrane region"/>
    <property type="match status" value="1"/>
</dbReference>
<evidence type="ECO:0000256" key="1">
    <source>
        <dbReference type="ARBA" id="ARBA00004141"/>
    </source>
</evidence>
<dbReference type="PANTHER" id="PTHR24221">
    <property type="entry name" value="ATP-BINDING CASSETTE SUB-FAMILY B"/>
    <property type="match status" value="1"/>
</dbReference>
<evidence type="ECO:0000256" key="2">
    <source>
        <dbReference type="ARBA" id="ARBA00022692"/>
    </source>
</evidence>
<name>A0AAD4CAX7_ASPNN</name>
<reference evidence="7" key="1">
    <citation type="journal article" date="2019" name="Beilstein J. Org. Chem.">
        <title>Nanangenines: drimane sesquiterpenoids as the dominant metabolite cohort of a novel Australian fungus, Aspergillus nanangensis.</title>
        <authorList>
            <person name="Lacey H.J."/>
            <person name="Gilchrist C.L.M."/>
            <person name="Crombie A."/>
            <person name="Kalaitzis J.A."/>
            <person name="Vuong D."/>
            <person name="Rutledge P.J."/>
            <person name="Turner P."/>
            <person name="Pitt J.I."/>
            <person name="Lacey E."/>
            <person name="Chooi Y.H."/>
            <person name="Piggott A.M."/>
        </authorList>
    </citation>
    <scope>NUCLEOTIDE SEQUENCE</scope>
    <source>
        <strain evidence="7">MST-FP2251</strain>
    </source>
</reference>
<keyword evidence="3 5" id="KW-1133">Transmembrane helix</keyword>
<dbReference type="GO" id="GO:0016020">
    <property type="term" value="C:membrane"/>
    <property type="evidence" value="ECO:0007669"/>
    <property type="project" value="UniProtKB-SubCell"/>
</dbReference>
<evidence type="ECO:0000256" key="4">
    <source>
        <dbReference type="ARBA" id="ARBA00023136"/>
    </source>
</evidence>
<dbReference type="InterPro" id="IPR011527">
    <property type="entry name" value="ABC1_TM_dom"/>
</dbReference>
<keyword evidence="2 5" id="KW-0812">Transmembrane</keyword>
<dbReference type="Pfam" id="PF00664">
    <property type="entry name" value="ABC_membrane"/>
    <property type="match status" value="1"/>
</dbReference>
<evidence type="ECO:0000259" key="6">
    <source>
        <dbReference type="PROSITE" id="PS50929"/>
    </source>
</evidence>